<dbReference type="InterPro" id="IPR052086">
    <property type="entry name" value="Mannan_Polymerase_Subunit"/>
</dbReference>
<accession>A0A9P9BUC7</accession>
<feature type="region of interest" description="Disordered" evidence="2">
    <location>
        <begin position="174"/>
        <end position="203"/>
    </location>
</feature>
<dbReference type="Gene3D" id="3.90.550.10">
    <property type="entry name" value="Spore Coat Polysaccharide Biosynthesis Protein SpsA, Chain A"/>
    <property type="match status" value="1"/>
</dbReference>
<feature type="compositionally biased region" description="Basic and acidic residues" evidence="2">
    <location>
        <begin position="191"/>
        <end position="200"/>
    </location>
</feature>
<dbReference type="Proteomes" id="UP000756346">
    <property type="component" value="Unassembled WGS sequence"/>
</dbReference>
<reference evidence="3" key="1">
    <citation type="journal article" date="2021" name="Nat. Commun.">
        <title>Genetic determinants of endophytism in the Arabidopsis root mycobiome.</title>
        <authorList>
            <person name="Mesny F."/>
            <person name="Miyauchi S."/>
            <person name="Thiergart T."/>
            <person name="Pickel B."/>
            <person name="Atanasova L."/>
            <person name="Karlsson M."/>
            <person name="Huettel B."/>
            <person name="Barry K.W."/>
            <person name="Haridas S."/>
            <person name="Chen C."/>
            <person name="Bauer D."/>
            <person name="Andreopoulos W."/>
            <person name="Pangilinan J."/>
            <person name="LaButti K."/>
            <person name="Riley R."/>
            <person name="Lipzen A."/>
            <person name="Clum A."/>
            <person name="Drula E."/>
            <person name="Henrissat B."/>
            <person name="Kohler A."/>
            <person name="Grigoriev I.V."/>
            <person name="Martin F.M."/>
            <person name="Hacquard S."/>
        </authorList>
    </citation>
    <scope>NUCLEOTIDE SEQUENCE</scope>
    <source>
        <strain evidence="3">MPI-CAGE-CH-0230</strain>
    </source>
</reference>
<organism evidence="3 4">
    <name type="scientific">Microdochium trichocladiopsis</name>
    <dbReference type="NCBI Taxonomy" id="1682393"/>
    <lineage>
        <taxon>Eukaryota</taxon>
        <taxon>Fungi</taxon>
        <taxon>Dikarya</taxon>
        <taxon>Ascomycota</taxon>
        <taxon>Pezizomycotina</taxon>
        <taxon>Sordariomycetes</taxon>
        <taxon>Xylariomycetidae</taxon>
        <taxon>Xylariales</taxon>
        <taxon>Microdochiaceae</taxon>
        <taxon>Microdochium</taxon>
    </lineage>
</organism>
<evidence type="ECO:0000256" key="1">
    <source>
        <dbReference type="ARBA" id="ARBA00037964"/>
    </source>
</evidence>
<dbReference type="PANTHER" id="PTHR43083">
    <property type="entry name" value="MANNAN POLYMERASE II"/>
    <property type="match status" value="1"/>
</dbReference>
<proteinExistence type="inferred from homology"/>
<sequence length="406" mass="44000">MRRYHTRRYGAIIAAILLAAVVLYTTEPRRRAYSCKTLGSCIDIIPHTYSHRLPRDPALREYEETLADGAVHYTRELFVTRSGGTGTGTGADSAAMVQPNLLILVLNKDESSWARDFRATGRSVHDFLDLLLTTKLDLATVSLGMMTSSQAEFAAIKQATSKLPFGRVSILLKTPGSSSSSSPGQTATTLDYKDRHDRSPKVQRKRRGIIAALRNYLMLRTLADEEHILWVDADVAEFSPGIVQAMLAHAAARPGDVGLITARCSQNAHANYDKNAWSVDKGARTLWSPVVDGMRGAAVDELVRTRKFVDVLLLGGGGGEEEGPTSDADLVPLDSVGGTILYIRASMVREGLSFPTFNVVGTTWSHEGWVGVETEGICYVAAQMAGGGGRCWLLGGSHAVRHADWG</sequence>
<dbReference type="GeneID" id="70182220"/>
<evidence type="ECO:0000313" key="3">
    <source>
        <dbReference type="EMBL" id="KAH7037334.1"/>
    </source>
</evidence>
<gene>
    <name evidence="3" type="ORF">B0I36DRAFT_313817</name>
</gene>
<evidence type="ECO:0000313" key="4">
    <source>
        <dbReference type="Proteomes" id="UP000756346"/>
    </source>
</evidence>
<dbReference type="PANTHER" id="PTHR43083:SF6">
    <property type="entry name" value="MANNAN POLYMERASE COMPLEXES SUBUNIT MNN9"/>
    <property type="match status" value="1"/>
</dbReference>
<protein>
    <submittedName>
        <fullName evidence="3">Anp1-domain-containing protein</fullName>
    </submittedName>
</protein>
<dbReference type="RefSeq" id="XP_046016455.1">
    <property type="nucleotide sequence ID" value="XM_046152674.1"/>
</dbReference>
<dbReference type="AlphaFoldDB" id="A0A9P9BUC7"/>
<dbReference type="OrthoDB" id="204164at2759"/>
<dbReference type="EMBL" id="JAGTJQ010000002">
    <property type="protein sequence ID" value="KAH7037334.1"/>
    <property type="molecule type" value="Genomic_DNA"/>
</dbReference>
<keyword evidence="4" id="KW-1185">Reference proteome</keyword>
<dbReference type="Pfam" id="PF03452">
    <property type="entry name" value="Anp1"/>
    <property type="match status" value="1"/>
</dbReference>
<evidence type="ECO:0000256" key="2">
    <source>
        <dbReference type="SAM" id="MobiDB-lite"/>
    </source>
</evidence>
<comment type="caution">
    <text evidence="3">The sequence shown here is derived from an EMBL/GenBank/DDBJ whole genome shotgun (WGS) entry which is preliminary data.</text>
</comment>
<dbReference type="InterPro" id="IPR029044">
    <property type="entry name" value="Nucleotide-diphossugar_trans"/>
</dbReference>
<name>A0A9P9BUC7_9PEZI</name>
<comment type="similarity">
    <text evidence="1">Belongs to the ANP1/MMN9/VAN1 family.</text>
</comment>